<evidence type="ECO:0000256" key="6">
    <source>
        <dbReference type="ARBA" id="ARBA00023136"/>
    </source>
</evidence>
<evidence type="ECO:0000313" key="9">
    <source>
        <dbReference type="EMBL" id="CCK84614.1"/>
    </source>
</evidence>
<reference evidence="9 10" key="1">
    <citation type="submission" date="2012-08" db="EMBL/GenBank/DDBJ databases">
        <title>Draft Genome Sequences of Lactobacillus equicursoris CIP 110162T, isolated from thoroughbred racehorse feces and Lactobacillus sp. CRBIP 24.137 isolated from urine of human.</title>
        <authorList>
            <person name="Cousin S."/>
            <person name="Loux V."/>
            <person name="Ma L."/>
            <person name="Creno S."/>
            <person name="Clermont D."/>
            <person name="Bizet C."/>
            <person name="Bouchier C."/>
        </authorList>
    </citation>
    <scope>NUCLEOTIDE SEQUENCE [LARGE SCALE GENOMIC DNA]</scope>
    <source>
        <strain evidence="9 10">66c</strain>
    </source>
</reference>
<evidence type="ECO:0000256" key="4">
    <source>
        <dbReference type="ARBA" id="ARBA00022692"/>
    </source>
</evidence>
<dbReference type="RefSeq" id="WP_009558716.1">
    <property type="nucleotide sequence ID" value="NZ_CALZ01000160.1"/>
</dbReference>
<dbReference type="InterPro" id="IPR051311">
    <property type="entry name" value="DedA_domain"/>
</dbReference>
<accession>K0NRF5</accession>
<keyword evidence="5 7" id="KW-1133">Transmembrane helix</keyword>
<protein>
    <submittedName>
        <fullName evidence="9">DedA family protein</fullName>
    </submittedName>
</protein>
<proteinExistence type="inferred from homology"/>
<keyword evidence="6 7" id="KW-0472">Membrane</keyword>
<dbReference type="EMBL" id="CALZ01000160">
    <property type="protein sequence ID" value="CCK84614.1"/>
    <property type="molecule type" value="Genomic_DNA"/>
</dbReference>
<organism evidence="9 10">
    <name type="scientific">Lactobacillus equicursoris 66c</name>
    <dbReference type="NCBI Taxonomy" id="872326"/>
    <lineage>
        <taxon>Bacteria</taxon>
        <taxon>Bacillati</taxon>
        <taxon>Bacillota</taxon>
        <taxon>Bacilli</taxon>
        <taxon>Lactobacillales</taxon>
        <taxon>Lactobacillaceae</taxon>
        <taxon>Lactobacillus</taxon>
    </lineage>
</organism>
<name>K0NRF5_9LACO</name>
<comment type="caution">
    <text evidence="9">The sequence shown here is derived from an EMBL/GenBank/DDBJ whole genome shotgun (WGS) entry which is preliminary data.</text>
</comment>
<evidence type="ECO:0000256" key="1">
    <source>
        <dbReference type="ARBA" id="ARBA00004651"/>
    </source>
</evidence>
<gene>
    <name evidence="9" type="ORF">BN146_10445</name>
</gene>
<comment type="similarity">
    <text evidence="2">Belongs to the DedA family.</text>
</comment>
<dbReference type="OrthoDB" id="9813426at2"/>
<keyword evidence="4 7" id="KW-0812">Transmembrane</keyword>
<evidence type="ECO:0000256" key="3">
    <source>
        <dbReference type="ARBA" id="ARBA00022475"/>
    </source>
</evidence>
<feature type="domain" description="VTT" evidence="8">
    <location>
        <begin position="31"/>
        <end position="162"/>
    </location>
</feature>
<dbReference type="Proteomes" id="UP000009325">
    <property type="component" value="Unassembled WGS sequence"/>
</dbReference>
<feature type="transmembrane region" description="Helical" evidence="7">
    <location>
        <begin position="51"/>
        <end position="72"/>
    </location>
</feature>
<evidence type="ECO:0000256" key="5">
    <source>
        <dbReference type="ARBA" id="ARBA00022989"/>
    </source>
</evidence>
<dbReference type="AlphaFoldDB" id="K0NRF5"/>
<keyword evidence="3" id="KW-1003">Cell membrane</keyword>
<sequence>MFNETITELISSYGYLAIGGLIALENLFPPIPSELILTFAGYLTLTTAVTVPGAIVAATIGAVAGALLLYLVGTFFNREKLTAFAQSKVGKALGLSPEKVEKAENYFLTHGKTASFFGRFIPVVRSLISIPAGMSRYSLPKFLLFTSLGTALWNTVLIMGGRFAGNAYQEFLQGYEQIFMPVVLAILVIAGIIYLLKKRKASA</sequence>
<dbReference type="PANTHER" id="PTHR42709:SF6">
    <property type="entry name" value="UNDECAPRENYL PHOSPHATE TRANSPORTER A"/>
    <property type="match status" value="1"/>
</dbReference>
<feature type="transmembrane region" description="Helical" evidence="7">
    <location>
        <begin position="12"/>
        <end position="31"/>
    </location>
</feature>
<feature type="transmembrane region" description="Helical" evidence="7">
    <location>
        <begin position="177"/>
        <end position="196"/>
    </location>
</feature>
<feature type="transmembrane region" description="Helical" evidence="7">
    <location>
        <begin position="142"/>
        <end position="165"/>
    </location>
</feature>
<evidence type="ECO:0000256" key="2">
    <source>
        <dbReference type="ARBA" id="ARBA00010792"/>
    </source>
</evidence>
<evidence type="ECO:0000256" key="7">
    <source>
        <dbReference type="SAM" id="Phobius"/>
    </source>
</evidence>
<evidence type="ECO:0000313" key="10">
    <source>
        <dbReference type="Proteomes" id="UP000009325"/>
    </source>
</evidence>
<evidence type="ECO:0000259" key="8">
    <source>
        <dbReference type="Pfam" id="PF09335"/>
    </source>
</evidence>
<comment type="subcellular location">
    <subcellularLocation>
        <location evidence="1">Cell membrane</location>
        <topology evidence="1">Multi-pass membrane protein</topology>
    </subcellularLocation>
</comment>
<dbReference type="Pfam" id="PF09335">
    <property type="entry name" value="VTT_dom"/>
    <property type="match status" value="1"/>
</dbReference>
<dbReference type="InterPro" id="IPR032816">
    <property type="entry name" value="VTT_dom"/>
</dbReference>
<dbReference type="GO" id="GO:0005886">
    <property type="term" value="C:plasma membrane"/>
    <property type="evidence" value="ECO:0007669"/>
    <property type="project" value="UniProtKB-SubCell"/>
</dbReference>
<dbReference type="PANTHER" id="PTHR42709">
    <property type="entry name" value="ALKALINE PHOSPHATASE LIKE PROTEIN"/>
    <property type="match status" value="1"/>
</dbReference>